<dbReference type="SUPFAM" id="SSF52540">
    <property type="entry name" value="P-loop containing nucleoside triphosphate hydrolases"/>
    <property type="match status" value="1"/>
</dbReference>
<dbReference type="InterPro" id="IPR056884">
    <property type="entry name" value="NPHP3-like_N"/>
</dbReference>
<gene>
    <name evidence="4" type="ORF">BT96DRAFT_979902</name>
</gene>
<feature type="compositionally biased region" description="Polar residues" evidence="2">
    <location>
        <begin position="62"/>
        <end position="94"/>
    </location>
</feature>
<dbReference type="Pfam" id="PF24883">
    <property type="entry name" value="NPHP3_N"/>
    <property type="match status" value="1"/>
</dbReference>
<dbReference type="AlphaFoldDB" id="A0A6A4H1Q7"/>
<proteinExistence type="predicted"/>
<dbReference type="Gene3D" id="3.40.50.300">
    <property type="entry name" value="P-loop containing nucleotide triphosphate hydrolases"/>
    <property type="match status" value="1"/>
</dbReference>
<feature type="region of interest" description="Disordered" evidence="2">
    <location>
        <begin position="62"/>
        <end position="123"/>
    </location>
</feature>
<accession>A0A6A4H1Q7</accession>
<keyword evidence="1" id="KW-0677">Repeat</keyword>
<feature type="domain" description="Nephrocystin 3-like N-terminal" evidence="3">
    <location>
        <begin position="212"/>
        <end position="375"/>
    </location>
</feature>
<dbReference type="EMBL" id="ML769629">
    <property type="protein sequence ID" value="KAE9391304.1"/>
    <property type="molecule type" value="Genomic_DNA"/>
</dbReference>
<dbReference type="PANTHER" id="PTHR10039">
    <property type="entry name" value="AMELOGENIN"/>
    <property type="match status" value="1"/>
</dbReference>
<dbReference type="InterPro" id="IPR027417">
    <property type="entry name" value="P-loop_NTPase"/>
</dbReference>
<reference evidence="4" key="1">
    <citation type="journal article" date="2019" name="Environ. Microbiol.">
        <title>Fungal ecological strategies reflected in gene transcription - a case study of two litter decomposers.</title>
        <authorList>
            <person name="Barbi F."/>
            <person name="Kohler A."/>
            <person name="Barry K."/>
            <person name="Baskaran P."/>
            <person name="Daum C."/>
            <person name="Fauchery L."/>
            <person name="Ihrmark K."/>
            <person name="Kuo A."/>
            <person name="LaButti K."/>
            <person name="Lipzen A."/>
            <person name="Morin E."/>
            <person name="Grigoriev I.V."/>
            <person name="Henrissat B."/>
            <person name="Lindahl B."/>
            <person name="Martin F."/>
        </authorList>
    </citation>
    <scope>NUCLEOTIDE SEQUENCE</scope>
    <source>
        <strain evidence="4">JB14</strain>
    </source>
</reference>
<organism evidence="4 5">
    <name type="scientific">Gymnopus androsaceus JB14</name>
    <dbReference type="NCBI Taxonomy" id="1447944"/>
    <lineage>
        <taxon>Eukaryota</taxon>
        <taxon>Fungi</taxon>
        <taxon>Dikarya</taxon>
        <taxon>Basidiomycota</taxon>
        <taxon>Agaricomycotina</taxon>
        <taxon>Agaricomycetes</taxon>
        <taxon>Agaricomycetidae</taxon>
        <taxon>Agaricales</taxon>
        <taxon>Marasmiineae</taxon>
        <taxon>Omphalotaceae</taxon>
        <taxon>Gymnopus</taxon>
    </lineage>
</organism>
<name>A0A6A4H1Q7_9AGAR</name>
<evidence type="ECO:0000313" key="5">
    <source>
        <dbReference type="Proteomes" id="UP000799118"/>
    </source>
</evidence>
<protein>
    <recommendedName>
        <fullName evidence="3">Nephrocystin 3-like N-terminal domain-containing protein</fullName>
    </recommendedName>
</protein>
<dbReference type="PANTHER" id="PTHR10039:SF17">
    <property type="entry name" value="FUNGAL STAND N-TERMINAL GOODBYE DOMAIN-CONTAINING PROTEIN-RELATED"/>
    <property type="match status" value="1"/>
</dbReference>
<dbReference type="OrthoDB" id="5967843at2759"/>
<keyword evidence="5" id="KW-1185">Reference proteome</keyword>
<evidence type="ECO:0000313" key="4">
    <source>
        <dbReference type="EMBL" id="KAE9391304.1"/>
    </source>
</evidence>
<dbReference type="Proteomes" id="UP000799118">
    <property type="component" value="Unassembled WGS sequence"/>
</dbReference>
<sequence>MSLFENSRGFQIYGGNFIATGGDVNIEQDALAVRVNQQQLVLPPDEASHSWDWGRPVDDISTGTSNAGVSRVQRSIQNTGQTRHTPYHNSSRGQITYHAAPHHSEHTETSIDPNFHPQDWSQPSLSVPIPRIQGFNNFPIQGTERLGGYLPPLWGPPQFELPTTINGGTFVSHSIQCQGEKGINILHSVVALEALHDSVESFPQPRCHPETREKMLKDLQEWTLGTDPTSSNILWLYGLAGAGKSAIMQTLSCQLQDAGRLGGCFFFKRGHATRGNARALFATIAYQLAIGVPWLKGPISQIVENNPSIVGRSIETQLRKLISEPCCTYEHRDPVTILIDGLDECEGHHVHLEILRAIRNSLADHLPLRVIIASRPEAHIQEMFESPLYHGCCHLYNVERSFDDVRKYLFSEFARIHHEHRTMANIPHPWPLPNDLDKLVSKSSGYFIYASTIIKFIDNKNYLPTSRLARIVTDQNSTESDSAFGSLDQLYMTILSTAPRQAQLIAILCALANFDLTPLALDLLFEMESGDARLVLRGLSSVFKVPFDDDDVILTHHASFYDFLRDSRRSQIFYVGSLDHRMDLARSLLKLFACHYRDECSEDYPGISPLYRFIPFITSLPPSAELLPLIQAMNPDYIFELQELEMMIPWMKKIHPAPEDLIGLWEDYVYMDFICEQPLCYTPLMPGMRSDVSVSLAHHIQLESPLVFRLLQVRMLEHPIYYLNLNDLRWLLDISWIDLKTAICGLRSIIGRDVTKLSELWTSLPHPSLPGEPFPWPSVSRDIACRCIHISKGVHAGELPKEMLRKLPRDNWSLEVRSSPPCPELLRDHQTFQPLKFPLRADDIYHVLKWLESFPDPPLEVIAQWTQYLSERSPNYKFYPSTAEDKWTHRQKWINDIKLSFQRCRSPVQKTLTNV</sequence>
<evidence type="ECO:0000256" key="1">
    <source>
        <dbReference type="ARBA" id="ARBA00022737"/>
    </source>
</evidence>
<evidence type="ECO:0000259" key="3">
    <source>
        <dbReference type="Pfam" id="PF24883"/>
    </source>
</evidence>
<evidence type="ECO:0000256" key="2">
    <source>
        <dbReference type="SAM" id="MobiDB-lite"/>
    </source>
</evidence>